<evidence type="ECO:0000313" key="2">
    <source>
        <dbReference type="Proteomes" id="UP001461498"/>
    </source>
</evidence>
<organism evidence="1 2">
    <name type="scientific">Rhynocoris fuscipes</name>
    <dbReference type="NCBI Taxonomy" id="488301"/>
    <lineage>
        <taxon>Eukaryota</taxon>
        <taxon>Metazoa</taxon>
        <taxon>Ecdysozoa</taxon>
        <taxon>Arthropoda</taxon>
        <taxon>Hexapoda</taxon>
        <taxon>Insecta</taxon>
        <taxon>Pterygota</taxon>
        <taxon>Neoptera</taxon>
        <taxon>Paraneoptera</taxon>
        <taxon>Hemiptera</taxon>
        <taxon>Heteroptera</taxon>
        <taxon>Panheteroptera</taxon>
        <taxon>Cimicomorpha</taxon>
        <taxon>Reduviidae</taxon>
        <taxon>Harpactorinae</taxon>
        <taxon>Harpactorini</taxon>
        <taxon>Rhynocoris</taxon>
    </lineage>
</organism>
<sequence>MLHDGYLPGHPVVLATGKHLEMGTAEEAADKFWTSNPIRYYQGCDLIYKVYCRPASPVSPPPAKIFKLQSHDIANI</sequence>
<evidence type="ECO:0000313" key="1">
    <source>
        <dbReference type="EMBL" id="KAK9496485.1"/>
    </source>
</evidence>
<accession>A0AAW1CJR9</accession>
<protein>
    <submittedName>
        <fullName evidence="1">Uncharacterized protein</fullName>
    </submittedName>
</protein>
<proteinExistence type="predicted"/>
<gene>
    <name evidence="1" type="ORF">O3M35_013219</name>
</gene>
<comment type="caution">
    <text evidence="1">The sequence shown here is derived from an EMBL/GenBank/DDBJ whole genome shotgun (WGS) entry which is preliminary data.</text>
</comment>
<keyword evidence="2" id="KW-1185">Reference proteome</keyword>
<reference evidence="1 2" key="1">
    <citation type="submission" date="2022-12" db="EMBL/GenBank/DDBJ databases">
        <title>Chromosome-level genome assembly of true bugs.</title>
        <authorList>
            <person name="Ma L."/>
            <person name="Li H."/>
        </authorList>
    </citation>
    <scope>NUCLEOTIDE SEQUENCE [LARGE SCALE GENOMIC DNA]</scope>
    <source>
        <strain evidence="1">Lab_2022b</strain>
    </source>
</reference>
<dbReference type="EMBL" id="JAPXFL010000078">
    <property type="protein sequence ID" value="KAK9496485.1"/>
    <property type="molecule type" value="Genomic_DNA"/>
</dbReference>
<dbReference type="Proteomes" id="UP001461498">
    <property type="component" value="Unassembled WGS sequence"/>
</dbReference>
<dbReference type="AlphaFoldDB" id="A0AAW1CJR9"/>
<name>A0AAW1CJR9_9HEMI</name>